<keyword evidence="4" id="KW-1185">Reference proteome</keyword>
<keyword evidence="2" id="KW-1133">Transmembrane helix</keyword>
<accession>A0A4R6JZF0</accession>
<evidence type="ECO:0000256" key="1">
    <source>
        <dbReference type="SAM" id="MobiDB-lite"/>
    </source>
</evidence>
<sequence length="236" mass="25017">MPDTGAPAGPQREGTARWPAFLVHGVLATAVLACLGTAAVQVFGGDTSSGPVGSFVPVQPSASAQPGKTPKASSLPVRGSDDLGRVCEGWFYPDSPRYSGRGPHRIAIGVRGQEPFYRVKAAVDVPHTVKRAVREAWMPDDATEAELVACVTLARTGAQVTTCGKAALKRGVYVLALHEVATGRRLLRREVNGDVLRCPNVIPLGAGDTIPTTVSDGFLYSVLDRYVTRKLTVSRR</sequence>
<dbReference type="Proteomes" id="UP000294901">
    <property type="component" value="Unassembled WGS sequence"/>
</dbReference>
<evidence type="ECO:0000313" key="3">
    <source>
        <dbReference type="EMBL" id="TDO41141.1"/>
    </source>
</evidence>
<keyword evidence="2" id="KW-0472">Membrane</keyword>
<dbReference type="EMBL" id="SNWR01000001">
    <property type="protein sequence ID" value="TDO41141.1"/>
    <property type="molecule type" value="Genomic_DNA"/>
</dbReference>
<proteinExistence type="predicted"/>
<dbReference type="OrthoDB" id="3294796at2"/>
<comment type="caution">
    <text evidence="3">The sequence shown here is derived from an EMBL/GenBank/DDBJ whole genome shotgun (WGS) entry which is preliminary data.</text>
</comment>
<feature type="region of interest" description="Disordered" evidence="1">
    <location>
        <begin position="54"/>
        <end position="78"/>
    </location>
</feature>
<dbReference type="RefSeq" id="WP_133875207.1">
    <property type="nucleotide sequence ID" value="NZ_BOMD01000015.1"/>
</dbReference>
<feature type="transmembrane region" description="Helical" evidence="2">
    <location>
        <begin position="21"/>
        <end position="44"/>
    </location>
</feature>
<evidence type="ECO:0000313" key="4">
    <source>
        <dbReference type="Proteomes" id="UP000294901"/>
    </source>
</evidence>
<evidence type="ECO:0000256" key="2">
    <source>
        <dbReference type="SAM" id="Phobius"/>
    </source>
</evidence>
<protein>
    <submittedName>
        <fullName evidence="3">Uncharacterized protein</fullName>
    </submittedName>
</protein>
<keyword evidence="2" id="KW-0812">Transmembrane</keyword>
<organism evidence="3 4">
    <name type="scientific">Paractinoplanes brasiliensis</name>
    <dbReference type="NCBI Taxonomy" id="52695"/>
    <lineage>
        <taxon>Bacteria</taxon>
        <taxon>Bacillati</taxon>
        <taxon>Actinomycetota</taxon>
        <taxon>Actinomycetes</taxon>
        <taxon>Micromonosporales</taxon>
        <taxon>Micromonosporaceae</taxon>
        <taxon>Paractinoplanes</taxon>
    </lineage>
</organism>
<name>A0A4R6JZF0_9ACTN</name>
<dbReference type="AlphaFoldDB" id="A0A4R6JZF0"/>
<gene>
    <name evidence="3" type="ORF">C8E87_4870</name>
</gene>
<reference evidence="3 4" key="1">
    <citation type="submission" date="2019-03" db="EMBL/GenBank/DDBJ databases">
        <title>Sequencing the genomes of 1000 actinobacteria strains.</title>
        <authorList>
            <person name="Klenk H.-P."/>
        </authorList>
    </citation>
    <scope>NUCLEOTIDE SEQUENCE [LARGE SCALE GENOMIC DNA]</scope>
    <source>
        <strain evidence="3 4">DSM 43805</strain>
    </source>
</reference>